<keyword evidence="5 9" id="KW-0732">Signal</keyword>
<dbReference type="GO" id="GO:0009279">
    <property type="term" value="C:cell outer membrane"/>
    <property type="evidence" value="ECO:0007669"/>
    <property type="project" value="UniProtKB-SubCell"/>
</dbReference>
<dbReference type="InterPro" id="IPR008969">
    <property type="entry name" value="CarboxyPept-like_regulatory"/>
</dbReference>
<comment type="subcellular location">
    <subcellularLocation>
        <location evidence="1 8">Cell outer membrane</location>
        <topology evidence="1 8">Multi-pass membrane protein</topology>
    </subcellularLocation>
</comment>
<evidence type="ECO:0000313" key="12">
    <source>
        <dbReference type="EMBL" id="SER51597.1"/>
    </source>
</evidence>
<dbReference type="InterPro" id="IPR036942">
    <property type="entry name" value="Beta-barrel_TonB_sf"/>
</dbReference>
<reference evidence="13" key="1">
    <citation type="submission" date="2016-10" db="EMBL/GenBank/DDBJ databases">
        <authorList>
            <person name="Varghese N."/>
            <person name="Submissions S."/>
        </authorList>
    </citation>
    <scope>NUCLEOTIDE SEQUENCE [LARGE SCALE GENOMIC DNA]</scope>
    <source>
        <strain evidence="13">DSM 18610</strain>
    </source>
</reference>
<keyword evidence="3 8" id="KW-1134">Transmembrane beta strand</keyword>
<dbReference type="InterPro" id="IPR039426">
    <property type="entry name" value="TonB-dep_rcpt-like"/>
</dbReference>
<keyword evidence="2 8" id="KW-0813">Transport</keyword>
<feature type="signal peptide" evidence="9">
    <location>
        <begin position="1"/>
        <end position="33"/>
    </location>
</feature>
<dbReference type="PANTHER" id="PTHR30069:SF29">
    <property type="entry name" value="HEMOGLOBIN AND HEMOGLOBIN-HAPTOGLOBIN-BINDING PROTEIN 1-RELATED"/>
    <property type="match status" value="1"/>
</dbReference>
<organism evidence="12 13">
    <name type="scientific">Pedobacter rhizosphaerae</name>
    <dbReference type="NCBI Taxonomy" id="390241"/>
    <lineage>
        <taxon>Bacteria</taxon>
        <taxon>Pseudomonadati</taxon>
        <taxon>Bacteroidota</taxon>
        <taxon>Sphingobacteriia</taxon>
        <taxon>Sphingobacteriales</taxon>
        <taxon>Sphingobacteriaceae</taxon>
        <taxon>Pedobacter</taxon>
    </lineage>
</organism>
<evidence type="ECO:0000313" key="13">
    <source>
        <dbReference type="Proteomes" id="UP000199572"/>
    </source>
</evidence>
<dbReference type="Gene3D" id="2.170.130.10">
    <property type="entry name" value="TonB-dependent receptor, plug domain"/>
    <property type="match status" value="1"/>
</dbReference>
<feature type="domain" description="TonB-dependent receptor plug" evidence="10">
    <location>
        <begin position="162"/>
        <end position="250"/>
    </location>
</feature>
<keyword evidence="6 8" id="KW-0472">Membrane</keyword>
<evidence type="ECO:0000256" key="1">
    <source>
        <dbReference type="ARBA" id="ARBA00004571"/>
    </source>
</evidence>
<dbReference type="SUPFAM" id="SSF56935">
    <property type="entry name" value="Porins"/>
    <property type="match status" value="1"/>
</dbReference>
<dbReference type="SUPFAM" id="SSF49464">
    <property type="entry name" value="Carboxypeptidase regulatory domain-like"/>
    <property type="match status" value="1"/>
</dbReference>
<dbReference type="GO" id="GO:0015344">
    <property type="term" value="F:siderophore uptake transmembrane transporter activity"/>
    <property type="evidence" value="ECO:0007669"/>
    <property type="project" value="TreeGrafter"/>
</dbReference>
<evidence type="ECO:0000259" key="11">
    <source>
        <dbReference type="Pfam" id="PF14905"/>
    </source>
</evidence>
<evidence type="ECO:0000256" key="3">
    <source>
        <dbReference type="ARBA" id="ARBA00022452"/>
    </source>
</evidence>
<protein>
    <submittedName>
        <fullName evidence="12">Outer membrane receptor proteins, mostly Fe transport</fullName>
    </submittedName>
</protein>
<keyword evidence="7 8" id="KW-0998">Cell outer membrane</keyword>
<dbReference type="PANTHER" id="PTHR30069">
    <property type="entry name" value="TONB-DEPENDENT OUTER MEMBRANE RECEPTOR"/>
    <property type="match status" value="1"/>
</dbReference>
<gene>
    <name evidence="12" type="ORF">SAMN04488023_110103</name>
</gene>
<dbReference type="STRING" id="390241.SAMN04488023_110103"/>
<dbReference type="GO" id="GO:0044718">
    <property type="term" value="P:siderophore transmembrane transport"/>
    <property type="evidence" value="ECO:0007669"/>
    <property type="project" value="TreeGrafter"/>
</dbReference>
<keyword evidence="4 8" id="KW-0812">Transmembrane</keyword>
<sequence>MQLAQTNYHRLILNMKKLLLFAITLGSFFSAHAQFGAPGFGGGAKKSTVTGKITATILDSLTKKPIDYATVSLVTAKDNKSVNGGVTDEKGKLSLQNISPDTYKLKIGFMGYKTKTVDVATTPAKPDQNIGVIYISPTANALADVEVTGTKAVIENKIDRMVYNAEADGTNAGGDATDVMRKVPMLSVDVDGNVQLRGGAVRVLINGKPSGTMASSVSDALKMIPAEQIKSVEVITSPSAKYDAEGSGGIINIITKKSNAQGVSGTVNAAVGTRQNNGAFNLTAKTGRLSVNTSLGTNLAYAQKSIVQFDNRTTYPNGLVNSTSQDGFSKWSREGYNGSFGLDYDFNAYNNVSSTIKYNGFSNGGPGSADYVINGQPFMNVSDMDMGFNNLDWNVDYKHTTKKEGEEFSISGQLSSGRNTTDFTNEIIGLFPARNNSNVGKNNEYTAQTDYTYPFSKSTILEVGAKGIFRNINSEFDESSQDFEYNQNVAAAYGVISFNLSKKLKFKGGVRSEYTQIDFNTQTSGLQKNDYFNVFPSAIISQTLKGNATLKLSYNRRVQRPSLTYLNPFLNNSDPLNVRQGRPDLAPELSDNFELGYSTFIKGSVINASVFYRRTGGVIESSVTTFQQGTATGSFTSYINVGTAQTYGANIFGSYNPKPKWTLMSNLGVNTYEVSNSQTGVSTGTFLNYNIFARSAYGFGAGYNFELFGVVNSPRRTYQGKTDAMVFYGASFKKDIMKKKGTIGVNVLNPFTRDLHIRTVNNSVTPTATLYQSTNIYYPLRSFGVNFSYSFGKLKFTEKKKIKNDDVKKDEQQGGMGGGIQQ</sequence>
<accession>A0A1H9PTP7</accession>
<dbReference type="InterPro" id="IPR037066">
    <property type="entry name" value="Plug_dom_sf"/>
</dbReference>
<feature type="domain" description="Outer membrane protein beta-barrel" evidence="11">
    <location>
        <begin position="399"/>
        <end position="789"/>
    </location>
</feature>
<dbReference type="Pfam" id="PF13715">
    <property type="entry name" value="CarbopepD_reg_2"/>
    <property type="match status" value="1"/>
</dbReference>
<evidence type="ECO:0000256" key="8">
    <source>
        <dbReference type="PROSITE-ProRule" id="PRU01360"/>
    </source>
</evidence>
<keyword evidence="12" id="KW-0675">Receptor</keyword>
<keyword evidence="13" id="KW-1185">Reference proteome</keyword>
<dbReference type="Pfam" id="PF07715">
    <property type="entry name" value="Plug"/>
    <property type="match status" value="1"/>
</dbReference>
<dbReference type="Gene3D" id="2.40.170.20">
    <property type="entry name" value="TonB-dependent receptor, beta-barrel domain"/>
    <property type="match status" value="1"/>
</dbReference>
<evidence type="ECO:0000259" key="10">
    <source>
        <dbReference type="Pfam" id="PF07715"/>
    </source>
</evidence>
<evidence type="ECO:0000256" key="4">
    <source>
        <dbReference type="ARBA" id="ARBA00022692"/>
    </source>
</evidence>
<evidence type="ECO:0000256" key="6">
    <source>
        <dbReference type="ARBA" id="ARBA00023136"/>
    </source>
</evidence>
<dbReference type="Gene3D" id="2.60.40.1120">
    <property type="entry name" value="Carboxypeptidase-like, regulatory domain"/>
    <property type="match status" value="1"/>
</dbReference>
<evidence type="ECO:0000256" key="9">
    <source>
        <dbReference type="SAM" id="SignalP"/>
    </source>
</evidence>
<dbReference type="InterPro" id="IPR012910">
    <property type="entry name" value="Plug_dom"/>
</dbReference>
<evidence type="ECO:0000256" key="7">
    <source>
        <dbReference type="ARBA" id="ARBA00023237"/>
    </source>
</evidence>
<dbReference type="Proteomes" id="UP000199572">
    <property type="component" value="Unassembled WGS sequence"/>
</dbReference>
<evidence type="ECO:0000256" key="5">
    <source>
        <dbReference type="ARBA" id="ARBA00022729"/>
    </source>
</evidence>
<evidence type="ECO:0000256" key="2">
    <source>
        <dbReference type="ARBA" id="ARBA00022448"/>
    </source>
</evidence>
<name>A0A1H9PTP7_9SPHI</name>
<feature type="chain" id="PRO_5011491976" evidence="9">
    <location>
        <begin position="34"/>
        <end position="822"/>
    </location>
</feature>
<dbReference type="InterPro" id="IPR041700">
    <property type="entry name" value="OMP_b-brl_3"/>
</dbReference>
<comment type="similarity">
    <text evidence="8">Belongs to the TonB-dependent receptor family.</text>
</comment>
<dbReference type="PROSITE" id="PS52016">
    <property type="entry name" value="TONB_DEPENDENT_REC_3"/>
    <property type="match status" value="1"/>
</dbReference>
<dbReference type="Pfam" id="PF14905">
    <property type="entry name" value="OMP_b-brl_3"/>
    <property type="match status" value="1"/>
</dbReference>
<proteinExistence type="inferred from homology"/>
<dbReference type="EMBL" id="FOGG01000010">
    <property type="protein sequence ID" value="SER51597.1"/>
    <property type="molecule type" value="Genomic_DNA"/>
</dbReference>
<dbReference type="AlphaFoldDB" id="A0A1H9PTP7"/>